<comment type="subcellular location">
    <subcellularLocation>
        <location evidence="1">Cell membrane</location>
        <topology evidence="1">Multi-pass membrane protein</topology>
    </subcellularLocation>
</comment>
<evidence type="ECO:0000313" key="9">
    <source>
        <dbReference type="Proteomes" id="UP000030856"/>
    </source>
</evidence>
<dbReference type="EMBL" id="MPNX01000004">
    <property type="protein sequence ID" value="OOY35424.1"/>
    <property type="molecule type" value="Genomic_DNA"/>
</dbReference>
<dbReference type="RefSeq" id="WP_052132054.1">
    <property type="nucleotide sequence ID" value="NZ_JRAA01000001.1"/>
</dbReference>
<evidence type="ECO:0000256" key="3">
    <source>
        <dbReference type="ARBA" id="ARBA00022692"/>
    </source>
</evidence>
<feature type="transmembrane region" description="Helical" evidence="6">
    <location>
        <begin position="40"/>
        <end position="64"/>
    </location>
</feature>
<feature type="transmembrane region" description="Helical" evidence="6">
    <location>
        <begin position="104"/>
        <end position="125"/>
    </location>
</feature>
<dbReference type="OrthoDB" id="5769704at2"/>
<proteinExistence type="predicted"/>
<dbReference type="InterPro" id="IPR005598">
    <property type="entry name" value="ATP_synth_I"/>
</dbReference>
<sequence length="131" mass="14039">MGKSVQNLPSEKIRSVVIRQLILTLLISAAAFLIGKDQAVSALIGGLGASLANAVFGYWVFSAYQAQKPGKLLTKLYVAEFAKLVLTGIIFLAAILFYENLSLVAMLVTYFIVHVTASLLVATYGKEANKG</sequence>
<keyword evidence="5 6" id="KW-0472">Membrane</keyword>
<comment type="caution">
    <text evidence="7">The sequence shown here is derived from an EMBL/GenBank/DDBJ whole genome shotgun (WGS) entry which is preliminary data.</text>
</comment>
<dbReference type="EMBL" id="JRAA01000001">
    <property type="protein sequence ID" value="KHF26518.1"/>
    <property type="molecule type" value="Genomic_DNA"/>
</dbReference>
<dbReference type="GO" id="GO:0005886">
    <property type="term" value="C:plasma membrane"/>
    <property type="evidence" value="ECO:0007669"/>
    <property type="project" value="UniProtKB-SubCell"/>
</dbReference>
<evidence type="ECO:0000256" key="2">
    <source>
        <dbReference type="ARBA" id="ARBA00022475"/>
    </source>
</evidence>
<accession>A0A0B0H8L3</accession>
<reference evidence="8 10" key="2">
    <citation type="submission" date="2016-11" db="EMBL/GenBank/DDBJ databases">
        <title>Mixed transmission modes and dynamic genome evolution in an obligate animal-bacterial symbiosis.</title>
        <authorList>
            <person name="Russell S.L."/>
            <person name="Corbett-Detig R.B."/>
            <person name="Cavanaugh C.M."/>
        </authorList>
    </citation>
    <scope>NUCLEOTIDE SEQUENCE [LARGE SCALE GENOMIC DNA]</scope>
    <source>
        <strain evidence="8">MA-KB16</strain>
    </source>
</reference>
<dbReference type="Proteomes" id="UP000030856">
    <property type="component" value="Unassembled WGS sequence"/>
</dbReference>
<keyword evidence="2" id="KW-1003">Cell membrane</keyword>
<dbReference type="Pfam" id="PF03899">
    <property type="entry name" value="ATP-synt_I"/>
    <property type="match status" value="1"/>
</dbReference>
<organism evidence="7 9">
    <name type="scientific">Solemya velum gill symbiont</name>
    <dbReference type="NCBI Taxonomy" id="2340"/>
    <lineage>
        <taxon>Bacteria</taxon>
        <taxon>Pseudomonadati</taxon>
        <taxon>Pseudomonadota</taxon>
        <taxon>Gammaproteobacteria</taxon>
        <taxon>sulfur-oxidizing symbionts</taxon>
    </lineage>
</organism>
<evidence type="ECO:0000256" key="4">
    <source>
        <dbReference type="ARBA" id="ARBA00022989"/>
    </source>
</evidence>
<protein>
    <submittedName>
        <fullName evidence="7">F0F1-type ATP synthase, F0 subunit I</fullName>
        <ecNumber evidence="7">3.6.3.14</ecNumber>
    </submittedName>
</protein>
<dbReference type="STRING" id="2340.JV46_17360"/>
<evidence type="ECO:0000313" key="8">
    <source>
        <dbReference type="EMBL" id="OOY35424.1"/>
    </source>
</evidence>
<dbReference type="AlphaFoldDB" id="A0A0B0H8L3"/>
<evidence type="ECO:0000256" key="5">
    <source>
        <dbReference type="ARBA" id="ARBA00023136"/>
    </source>
</evidence>
<evidence type="ECO:0000256" key="1">
    <source>
        <dbReference type="ARBA" id="ARBA00004651"/>
    </source>
</evidence>
<dbReference type="eggNOG" id="COG3312">
    <property type="taxonomic scope" value="Bacteria"/>
</dbReference>
<name>A0A0B0H8L3_SOVGS</name>
<keyword evidence="4 6" id="KW-1133">Transmembrane helix</keyword>
<evidence type="ECO:0000313" key="7">
    <source>
        <dbReference type="EMBL" id="KHF26518.1"/>
    </source>
</evidence>
<feature type="transmembrane region" description="Helical" evidence="6">
    <location>
        <begin position="16"/>
        <end position="34"/>
    </location>
</feature>
<dbReference type="GO" id="GO:0016787">
    <property type="term" value="F:hydrolase activity"/>
    <property type="evidence" value="ECO:0007669"/>
    <property type="project" value="UniProtKB-KW"/>
</dbReference>
<dbReference type="Proteomes" id="UP000190962">
    <property type="component" value="Unassembled WGS sequence"/>
</dbReference>
<keyword evidence="7" id="KW-0378">Hydrolase</keyword>
<evidence type="ECO:0000313" key="10">
    <source>
        <dbReference type="Proteomes" id="UP000190962"/>
    </source>
</evidence>
<gene>
    <name evidence="7" type="primary">atpf0I</name>
    <name evidence="8" type="ORF">BOV88_04015</name>
    <name evidence="7" type="ORF">JV46_17360</name>
</gene>
<keyword evidence="3 6" id="KW-0812">Transmembrane</keyword>
<dbReference type="EC" id="3.6.3.14" evidence="7"/>
<feature type="transmembrane region" description="Helical" evidence="6">
    <location>
        <begin position="76"/>
        <end position="98"/>
    </location>
</feature>
<evidence type="ECO:0000256" key="6">
    <source>
        <dbReference type="SAM" id="Phobius"/>
    </source>
</evidence>
<reference evidence="7 9" key="1">
    <citation type="journal article" date="2014" name="BMC Genomics">
        <title>The genome of the intracellular bacterium of the coastal bivalve, Solemya velum: a blueprint for thriving in and out of symbiosis.</title>
        <authorList>
            <person name="Dmytrenko O."/>
            <person name="Russell S.L."/>
            <person name="Loo W.T."/>
            <person name="Fontanez K.M."/>
            <person name="Liao L."/>
            <person name="Roeselers G."/>
            <person name="Sharma R."/>
            <person name="Stewart F.J."/>
            <person name="Newton I.L."/>
            <person name="Woyke T."/>
            <person name="Wu D."/>
            <person name="Lang J.M."/>
            <person name="Eisen J.A."/>
            <person name="Cavanaugh C.M."/>
        </authorList>
    </citation>
    <scope>NUCLEOTIDE SEQUENCE [LARGE SCALE GENOMIC DNA]</scope>
    <source>
        <strain evidence="7 9">WH</strain>
    </source>
</reference>
<keyword evidence="9" id="KW-1185">Reference proteome</keyword>